<keyword evidence="5" id="KW-1185">Reference proteome</keyword>
<gene>
    <name evidence="4" type="ORF">PIB30_005453</name>
</gene>
<dbReference type="InterPro" id="IPR025486">
    <property type="entry name" value="DUF4378"/>
</dbReference>
<evidence type="ECO:0000259" key="3">
    <source>
        <dbReference type="Pfam" id="PF14383"/>
    </source>
</evidence>
<feature type="region of interest" description="Disordered" evidence="1">
    <location>
        <begin position="106"/>
        <end position="136"/>
    </location>
</feature>
<feature type="region of interest" description="Disordered" evidence="1">
    <location>
        <begin position="313"/>
        <end position="332"/>
    </location>
</feature>
<name>A0ABU6Y174_9FABA</name>
<evidence type="ECO:0000313" key="4">
    <source>
        <dbReference type="EMBL" id="MED6204055.1"/>
    </source>
</evidence>
<evidence type="ECO:0000259" key="2">
    <source>
        <dbReference type="Pfam" id="PF14309"/>
    </source>
</evidence>
<evidence type="ECO:0000256" key="1">
    <source>
        <dbReference type="SAM" id="MobiDB-lite"/>
    </source>
</evidence>
<protein>
    <recommendedName>
        <fullName evidence="6">DUF3741 domain-containing protein</fullName>
    </recommendedName>
</protein>
<dbReference type="Pfam" id="PF14383">
    <property type="entry name" value="VARLMGL"/>
    <property type="match status" value="1"/>
</dbReference>
<dbReference type="InterPro" id="IPR032795">
    <property type="entry name" value="DUF3741-assoc"/>
</dbReference>
<feature type="compositionally biased region" description="Polar residues" evidence="1">
    <location>
        <begin position="39"/>
        <end position="51"/>
    </location>
</feature>
<proteinExistence type="predicted"/>
<evidence type="ECO:0000313" key="5">
    <source>
        <dbReference type="Proteomes" id="UP001341840"/>
    </source>
</evidence>
<feature type="domain" description="DUF4378" evidence="2">
    <location>
        <begin position="554"/>
        <end position="722"/>
    </location>
</feature>
<feature type="compositionally biased region" description="Basic and acidic residues" evidence="1">
    <location>
        <begin position="28"/>
        <end position="38"/>
    </location>
</feature>
<dbReference type="PANTHER" id="PTHR40836">
    <property type="entry name" value="RB1-INDUCIBLE COILED-COIL PROTEIN"/>
    <property type="match status" value="1"/>
</dbReference>
<dbReference type="EMBL" id="JASCZI010241666">
    <property type="protein sequence ID" value="MED6204055.1"/>
    <property type="molecule type" value="Genomic_DNA"/>
</dbReference>
<comment type="caution">
    <text evidence="4">The sequence shown here is derived from an EMBL/GenBank/DDBJ whole genome shotgun (WGS) entry which is preliminary data.</text>
</comment>
<feature type="compositionally biased region" description="Low complexity" evidence="1">
    <location>
        <begin position="112"/>
        <end position="136"/>
    </location>
</feature>
<feature type="region of interest" description="Disordered" evidence="1">
    <location>
        <begin position="28"/>
        <end position="51"/>
    </location>
</feature>
<evidence type="ECO:0008006" key="6">
    <source>
        <dbReference type="Google" id="ProtNLM"/>
    </source>
</evidence>
<feature type="domain" description="DUF3741" evidence="3">
    <location>
        <begin position="75"/>
        <end position="89"/>
    </location>
</feature>
<sequence length="735" mass="84501">MARKVHTHKRHDEGLHNSQHNLKLQEEASQMHHSEAKSHYSTKGSKNNGYSNVTSVREMMTDEKLSKQSCNRNMAPSIVARLMGLDMMPLQDKRITDQNMEEKKIFEKRISRSGSVDRSSSNSSSSRKTDIDSFYQDIDDDGLGKELTNPMLLRPHPQEEELKKFKGEFEAYQASRLKEYPKFNERRTKSVQEMVPCNASFKTKTKRKGKVAEKGAFPSTMKNSRSRFDGNSLSTSQITVLKPCFYHGEESLKTSTSIEDFLEQVKVKLLSEIQGRKSTFEKCSSVRGSENERHRSSEVTNLLHSQSARSYRSEIEFKGQSSPESISRGTRRSERLRNFVNSENLNDDALLQKELSPMMILERSFSAPLSGKYCRIPIRDHVWEKLEDLERMLPFDAKKKKNNKDRFGIKEKVSNLKQKFGLRGKIFAKRIHSMVETPNSIEDGFMVRDIRSGPTVLMKHGRSHDNFTEVPPSPESLCSSVHEELWWQSPFSTPGESSSVDDSIMPQVYGYITSDLNELSKQLSQLEFDSPEELETKPKSSEYELDRLLDPAESYIRDLLVASGLYFESWDKYLLREDTLTNPIDNSIFEEVEESHKNKCLVNENIDNKLDHKILLDLLNEALSIVLGQPLTMSRFRRKLNNNNSCVIQKTPPCGKELLKLVWDIIHVSLYPPKISNTCSCSFISLVKQDFGSILLYGLMNDEINVLEMEMARLISDDLVEELIKDMIDNFKCKW</sequence>
<dbReference type="Proteomes" id="UP001341840">
    <property type="component" value="Unassembled WGS sequence"/>
</dbReference>
<dbReference type="PANTHER" id="PTHR40836:SF4">
    <property type="entry name" value="RB1-INDUCIBLE COILED-COIL PROTEIN"/>
    <property type="match status" value="1"/>
</dbReference>
<organism evidence="4 5">
    <name type="scientific">Stylosanthes scabra</name>
    <dbReference type="NCBI Taxonomy" id="79078"/>
    <lineage>
        <taxon>Eukaryota</taxon>
        <taxon>Viridiplantae</taxon>
        <taxon>Streptophyta</taxon>
        <taxon>Embryophyta</taxon>
        <taxon>Tracheophyta</taxon>
        <taxon>Spermatophyta</taxon>
        <taxon>Magnoliopsida</taxon>
        <taxon>eudicotyledons</taxon>
        <taxon>Gunneridae</taxon>
        <taxon>Pentapetalae</taxon>
        <taxon>rosids</taxon>
        <taxon>fabids</taxon>
        <taxon>Fabales</taxon>
        <taxon>Fabaceae</taxon>
        <taxon>Papilionoideae</taxon>
        <taxon>50 kb inversion clade</taxon>
        <taxon>dalbergioids sensu lato</taxon>
        <taxon>Dalbergieae</taxon>
        <taxon>Pterocarpus clade</taxon>
        <taxon>Stylosanthes</taxon>
    </lineage>
</organism>
<accession>A0ABU6Y174</accession>
<feature type="compositionally biased region" description="Polar residues" evidence="1">
    <location>
        <begin position="319"/>
        <end position="328"/>
    </location>
</feature>
<dbReference type="Pfam" id="PF14309">
    <property type="entry name" value="DUF4378"/>
    <property type="match status" value="1"/>
</dbReference>
<reference evidence="4 5" key="1">
    <citation type="journal article" date="2023" name="Plants (Basel)">
        <title>Bridging the Gap: Combining Genomics and Transcriptomics Approaches to Understand Stylosanthes scabra, an Orphan Legume from the Brazilian Caatinga.</title>
        <authorList>
            <person name="Ferreira-Neto J.R.C."/>
            <person name="da Silva M.D."/>
            <person name="Binneck E."/>
            <person name="de Melo N.F."/>
            <person name="da Silva R.H."/>
            <person name="de Melo A.L.T.M."/>
            <person name="Pandolfi V."/>
            <person name="Bustamante F.O."/>
            <person name="Brasileiro-Vidal A.C."/>
            <person name="Benko-Iseppon A.M."/>
        </authorList>
    </citation>
    <scope>NUCLEOTIDE SEQUENCE [LARGE SCALE GENOMIC DNA]</scope>
    <source>
        <tissue evidence="4">Leaves</tissue>
    </source>
</reference>